<dbReference type="GO" id="GO:0046983">
    <property type="term" value="F:protein dimerization activity"/>
    <property type="evidence" value="ECO:0007669"/>
    <property type="project" value="InterPro"/>
</dbReference>
<comment type="subcellular location">
    <subcellularLocation>
        <location evidence="1">Membrane</location>
    </subcellularLocation>
</comment>
<dbReference type="GO" id="GO:0000155">
    <property type="term" value="F:phosphorelay sensor kinase activity"/>
    <property type="evidence" value="ECO:0007669"/>
    <property type="project" value="InterPro"/>
</dbReference>
<organism evidence="8 9">
    <name type="scientific">Aquabacterium olei</name>
    <dbReference type="NCBI Taxonomy" id="1296669"/>
    <lineage>
        <taxon>Bacteria</taxon>
        <taxon>Pseudomonadati</taxon>
        <taxon>Pseudomonadota</taxon>
        <taxon>Betaproteobacteria</taxon>
        <taxon>Burkholderiales</taxon>
        <taxon>Aquabacterium</taxon>
    </lineage>
</organism>
<evidence type="ECO:0000259" key="7">
    <source>
        <dbReference type="PROSITE" id="PS50885"/>
    </source>
</evidence>
<evidence type="ECO:0000256" key="1">
    <source>
        <dbReference type="ARBA" id="ARBA00004370"/>
    </source>
</evidence>
<dbReference type="PROSITE" id="PS50885">
    <property type="entry name" value="HAMP"/>
    <property type="match status" value="1"/>
</dbReference>
<dbReference type="PANTHER" id="PTHR24421:SF58">
    <property type="entry name" value="SIGNAL TRANSDUCTION HISTIDINE-PROTEIN KINASE_PHOSPHATASE UHPB"/>
    <property type="match status" value="1"/>
</dbReference>
<keyword evidence="6" id="KW-0812">Transmembrane</keyword>
<proteinExistence type="predicted"/>
<evidence type="ECO:0000256" key="6">
    <source>
        <dbReference type="SAM" id="Phobius"/>
    </source>
</evidence>
<keyword evidence="2" id="KW-0597">Phosphoprotein</keyword>
<gene>
    <name evidence="8" type="ORF">DEH84_00630</name>
</gene>
<dbReference type="InterPro" id="IPR003594">
    <property type="entry name" value="HATPase_dom"/>
</dbReference>
<dbReference type="Pfam" id="PF02518">
    <property type="entry name" value="HATPase_c"/>
    <property type="match status" value="1"/>
</dbReference>
<evidence type="ECO:0000256" key="5">
    <source>
        <dbReference type="ARBA" id="ARBA00023012"/>
    </source>
</evidence>
<dbReference type="OrthoDB" id="9792869at2"/>
<keyword evidence="3" id="KW-0808">Transferase</keyword>
<evidence type="ECO:0000256" key="3">
    <source>
        <dbReference type="ARBA" id="ARBA00022679"/>
    </source>
</evidence>
<dbReference type="InterPro" id="IPR011712">
    <property type="entry name" value="Sig_transdc_His_kin_sub3_dim/P"/>
</dbReference>
<dbReference type="Gene3D" id="1.20.5.1930">
    <property type="match status" value="1"/>
</dbReference>
<evidence type="ECO:0000256" key="4">
    <source>
        <dbReference type="ARBA" id="ARBA00022777"/>
    </source>
</evidence>
<dbReference type="SMART" id="SM00387">
    <property type="entry name" value="HATPase_c"/>
    <property type="match status" value="1"/>
</dbReference>
<dbReference type="InterPro" id="IPR036890">
    <property type="entry name" value="HATPase_C_sf"/>
</dbReference>
<dbReference type="Pfam" id="PF07730">
    <property type="entry name" value="HisKA_3"/>
    <property type="match status" value="1"/>
</dbReference>
<evidence type="ECO:0000313" key="9">
    <source>
        <dbReference type="Proteomes" id="UP000244892"/>
    </source>
</evidence>
<dbReference type="GO" id="GO:0016020">
    <property type="term" value="C:membrane"/>
    <property type="evidence" value="ECO:0007669"/>
    <property type="project" value="UniProtKB-SubCell"/>
</dbReference>
<dbReference type="InterPro" id="IPR050482">
    <property type="entry name" value="Sensor_HK_TwoCompSys"/>
</dbReference>
<dbReference type="EMBL" id="CP029210">
    <property type="protein sequence ID" value="AWI52117.1"/>
    <property type="molecule type" value="Genomic_DNA"/>
</dbReference>
<reference evidence="8 9" key="1">
    <citation type="submission" date="2018-05" db="EMBL/GenBank/DDBJ databases">
        <title>complete genome sequence of Aquabacterium olei NBRC 110486.</title>
        <authorList>
            <person name="Tang B."/>
            <person name="Chang J."/>
            <person name="Zhang L."/>
            <person name="Yang H."/>
        </authorList>
    </citation>
    <scope>NUCLEOTIDE SEQUENCE [LARGE SCALE GENOMIC DNA]</scope>
    <source>
        <strain evidence="8 9">NBRC 110486</strain>
    </source>
</reference>
<dbReference type="InterPro" id="IPR003660">
    <property type="entry name" value="HAMP_dom"/>
</dbReference>
<keyword evidence="9" id="KW-1185">Reference proteome</keyword>
<dbReference type="CDD" id="cd16917">
    <property type="entry name" value="HATPase_UhpB-NarQ-NarX-like"/>
    <property type="match status" value="1"/>
</dbReference>
<dbReference type="RefSeq" id="WP_109033835.1">
    <property type="nucleotide sequence ID" value="NZ_CP029210.1"/>
</dbReference>
<dbReference type="Gene3D" id="3.30.565.10">
    <property type="entry name" value="Histidine kinase-like ATPase, C-terminal domain"/>
    <property type="match status" value="1"/>
</dbReference>
<evidence type="ECO:0000256" key="2">
    <source>
        <dbReference type="ARBA" id="ARBA00022553"/>
    </source>
</evidence>
<keyword evidence="5" id="KW-0902">Two-component regulatory system</keyword>
<keyword evidence="6" id="KW-0472">Membrane</keyword>
<accession>A0A2U8FMG3</accession>
<feature type="transmembrane region" description="Helical" evidence="6">
    <location>
        <begin position="6"/>
        <end position="28"/>
    </location>
</feature>
<sequence length="458" mass="50138">MSLSAHLLIRMTLVGLLCWFGVSGFVVWRLQQEGRGTIEAQADILQRLTEQQLRRQLVAQDAGGRLPDLARVVALYGRPVCLRYQAIDQPLVQWGCEPPVPTEAVPAWLATWLGERLPVSVTRGIRLWSREDGVLRIEPQQAAVIEQLWSRLQDLTSLTAATIAALDLLVWLVLRRLLQPTAGFVAALDRLGEGEHTLSLPRQGAREFRRLSEGIQRLAATLAQLTAIRAALTIRLIDTQEAERRDIAHDLHDEMGQCIAALQAVSSGIRQSAAVGEPATIEDTEILDATVNELAAGVRGLLVRLRPPLLDEQGLQWALQDLVSAWNLRQRAARQPPLRAELTLPARWPAELDEATSLGLYRACQEALTNAARYADAREPVRLSVTLAHGRLCLSVRNACSSSPPNRAASGTGLGLGMMAERVRARGGDLHAAREPAPAGDAFVLTLQWPLRPVSAHA</sequence>
<keyword evidence="4" id="KW-0418">Kinase</keyword>
<protein>
    <recommendedName>
        <fullName evidence="7">HAMP domain-containing protein</fullName>
    </recommendedName>
</protein>
<dbReference type="PANTHER" id="PTHR24421">
    <property type="entry name" value="NITRATE/NITRITE SENSOR PROTEIN NARX-RELATED"/>
    <property type="match status" value="1"/>
</dbReference>
<dbReference type="KEGG" id="aon:DEH84_00630"/>
<feature type="domain" description="HAMP" evidence="7">
    <location>
        <begin position="175"/>
        <end position="227"/>
    </location>
</feature>
<dbReference type="SUPFAM" id="SSF55874">
    <property type="entry name" value="ATPase domain of HSP90 chaperone/DNA topoisomerase II/histidine kinase"/>
    <property type="match status" value="1"/>
</dbReference>
<keyword evidence="6" id="KW-1133">Transmembrane helix</keyword>
<dbReference type="AlphaFoldDB" id="A0A2U8FMG3"/>
<dbReference type="Proteomes" id="UP000244892">
    <property type="component" value="Chromosome"/>
</dbReference>
<evidence type="ECO:0000313" key="8">
    <source>
        <dbReference type="EMBL" id="AWI52117.1"/>
    </source>
</evidence>
<name>A0A2U8FMG3_9BURK</name>